<organism evidence="6 7">
    <name type="scientific">Haloterrigena turkmenica (strain ATCC 51198 / DSM 5511 / JCM 9101 / NCIMB 13204 / VKM B-1734 / 4k)</name>
    <name type="common">Halococcus turkmenicus</name>
    <dbReference type="NCBI Taxonomy" id="543526"/>
    <lineage>
        <taxon>Archaea</taxon>
        <taxon>Methanobacteriati</taxon>
        <taxon>Methanobacteriota</taxon>
        <taxon>Stenosarchaea group</taxon>
        <taxon>Halobacteria</taxon>
        <taxon>Halobacteriales</taxon>
        <taxon>Natrialbaceae</taxon>
        <taxon>Haloterrigena</taxon>
    </lineage>
</organism>
<evidence type="ECO:0000256" key="3">
    <source>
        <dbReference type="ARBA" id="ARBA00023163"/>
    </source>
</evidence>
<dbReference type="PROSITE" id="PS51078">
    <property type="entry name" value="ICLR_ED"/>
    <property type="match status" value="1"/>
</dbReference>
<dbReference type="OrthoDB" id="14763at2157"/>
<name>D2S1H7_HALTV</name>
<dbReference type="KEGG" id="htu:Htur_4413"/>
<dbReference type="HOGENOM" id="CLU_062618_5_5_2"/>
<evidence type="ECO:0000259" key="4">
    <source>
        <dbReference type="PROSITE" id="PS51077"/>
    </source>
</evidence>
<accession>D2S1H7</accession>
<dbReference type="SUPFAM" id="SSF55781">
    <property type="entry name" value="GAF domain-like"/>
    <property type="match status" value="1"/>
</dbReference>
<dbReference type="AlphaFoldDB" id="D2S1H7"/>
<dbReference type="PROSITE" id="PS51077">
    <property type="entry name" value="HTH_ICLR"/>
    <property type="match status" value="1"/>
</dbReference>
<dbReference type="InterPro" id="IPR014757">
    <property type="entry name" value="Tscrpt_reg_IclR_C"/>
</dbReference>
<dbReference type="GO" id="GO:0045892">
    <property type="term" value="P:negative regulation of DNA-templated transcription"/>
    <property type="evidence" value="ECO:0007669"/>
    <property type="project" value="TreeGrafter"/>
</dbReference>
<dbReference type="InterPro" id="IPR050707">
    <property type="entry name" value="HTH_MetabolicPath_Reg"/>
</dbReference>
<dbReference type="GeneID" id="8745041"/>
<dbReference type="Pfam" id="PF09339">
    <property type="entry name" value="HTH_IclR"/>
    <property type="match status" value="1"/>
</dbReference>
<dbReference type="PANTHER" id="PTHR30136">
    <property type="entry name" value="HELIX-TURN-HELIX TRANSCRIPTIONAL REGULATOR, ICLR FAMILY"/>
    <property type="match status" value="1"/>
</dbReference>
<gene>
    <name evidence="6" type="ordered locus">Htur_4413</name>
</gene>
<dbReference type="PANTHER" id="PTHR30136:SF35">
    <property type="entry name" value="HTH-TYPE TRANSCRIPTIONAL REGULATOR RV1719"/>
    <property type="match status" value="1"/>
</dbReference>
<evidence type="ECO:0000313" key="6">
    <source>
        <dbReference type="EMBL" id="ADB63224.1"/>
    </source>
</evidence>
<evidence type="ECO:0000256" key="1">
    <source>
        <dbReference type="ARBA" id="ARBA00023015"/>
    </source>
</evidence>
<dbReference type="InterPro" id="IPR029016">
    <property type="entry name" value="GAF-like_dom_sf"/>
</dbReference>
<evidence type="ECO:0000313" key="7">
    <source>
        <dbReference type="Proteomes" id="UP000001903"/>
    </source>
</evidence>
<dbReference type="InterPro" id="IPR005471">
    <property type="entry name" value="Tscrpt_reg_IclR_N"/>
</dbReference>
<keyword evidence="3" id="KW-0804">Transcription</keyword>
<dbReference type="Gene3D" id="1.10.10.10">
    <property type="entry name" value="Winged helix-like DNA-binding domain superfamily/Winged helix DNA-binding domain"/>
    <property type="match status" value="1"/>
</dbReference>
<feature type="domain" description="IclR-ED" evidence="5">
    <location>
        <begin position="67"/>
        <end position="250"/>
    </location>
</feature>
<dbReference type="InterPro" id="IPR036390">
    <property type="entry name" value="WH_DNA-bd_sf"/>
</dbReference>
<dbReference type="GO" id="GO:0003700">
    <property type="term" value="F:DNA-binding transcription factor activity"/>
    <property type="evidence" value="ECO:0007669"/>
    <property type="project" value="TreeGrafter"/>
</dbReference>
<keyword evidence="2" id="KW-0238">DNA-binding</keyword>
<reference evidence="6 7" key="1">
    <citation type="journal article" date="2010" name="Stand. Genomic Sci.">
        <title>Complete genome sequence of Haloterrigena turkmenica type strain (4k).</title>
        <authorList>
            <person name="Saunders E."/>
            <person name="Tindall B.J."/>
            <person name="Fahnrich R."/>
            <person name="Lapidus A."/>
            <person name="Copeland A."/>
            <person name="Del Rio T.G."/>
            <person name="Lucas S."/>
            <person name="Chen F."/>
            <person name="Tice H."/>
            <person name="Cheng J.F."/>
            <person name="Han C."/>
            <person name="Detter J.C."/>
            <person name="Bruce D."/>
            <person name="Goodwin L."/>
            <person name="Chain P."/>
            <person name="Pitluck S."/>
            <person name="Pati A."/>
            <person name="Ivanova N."/>
            <person name="Mavromatis K."/>
            <person name="Chen A."/>
            <person name="Palaniappan K."/>
            <person name="Land M."/>
            <person name="Hauser L."/>
            <person name="Chang Y.J."/>
            <person name="Jeffries C.D."/>
            <person name="Brettin T."/>
            <person name="Rohde M."/>
            <person name="Goker M."/>
            <person name="Bristow J."/>
            <person name="Eisen J.A."/>
            <person name="Markowitz V."/>
            <person name="Hugenholtz P."/>
            <person name="Klenk H.P."/>
            <person name="Kyrpides N.C."/>
        </authorList>
    </citation>
    <scope>NUCLEOTIDE SEQUENCE [LARGE SCALE GENOMIC DNA]</scope>
    <source>
        <strain evidence="7">ATCC 51198 / DSM 5511 / JCM 9101 / NCIMB 13204 / VKM B-1734 / 4k</strain>
    </source>
</reference>
<dbReference type="Gene3D" id="3.30.450.40">
    <property type="match status" value="1"/>
</dbReference>
<sequence length="251" mass="27912">MSHSVRVKTAGKTLRLLEIIDDLQGGTLGEITEAAALPKSTTHDYLQTLRQLGYLIAEDGEYNLSTKFLELGEKRRRRMEIYQPARPEIERLAHETGEHASLLVEENGVGVLLDHEAGDDALRLDLFVGQRYPLPVTAPGKAILAHLSAERTASILDECEIPAATQNTITDRDRLYRELEDIREKGYAVDDEEHVQGVRAVSTPIICRKTVLGAITIGGPVQRLTDDRIADELPTKLRESANIIEVNYVHS</sequence>
<dbReference type="SUPFAM" id="SSF46785">
    <property type="entry name" value="Winged helix' DNA-binding domain"/>
    <property type="match status" value="1"/>
</dbReference>
<dbReference type="Proteomes" id="UP000001903">
    <property type="component" value="Plasmid pHTUR01"/>
</dbReference>
<dbReference type="GO" id="GO:0003677">
    <property type="term" value="F:DNA binding"/>
    <property type="evidence" value="ECO:0007669"/>
    <property type="project" value="UniProtKB-KW"/>
</dbReference>
<geneLocation type="plasmid" evidence="6 7">
    <name>pHTUR01</name>
</geneLocation>
<dbReference type="RefSeq" id="WP_012945468.1">
    <property type="nucleotide sequence ID" value="NC_013744.1"/>
</dbReference>
<dbReference type="SMART" id="SM00346">
    <property type="entry name" value="HTH_ICLR"/>
    <property type="match status" value="1"/>
</dbReference>
<evidence type="ECO:0000259" key="5">
    <source>
        <dbReference type="PROSITE" id="PS51078"/>
    </source>
</evidence>
<dbReference type="EMBL" id="CP001861">
    <property type="protein sequence ID" value="ADB63224.1"/>
    <property type="molecule type" value="Genomic_DNA"/>
</dbReference>
<keyword evidence="6" id="KW-0614">Plasmid</keyword>
<keyword evidence="7" id="KW-1185">Reference proteome</keyword>
<feature type="domain" description="HTH iclR-type" evidence="4">
    <location>
        <begin position="7"/>
        <end position="66"/>
    </location>
</feature>
<evidence type="ECO:0000256" key="2">
    <source>
        <dbReference type="ARBA" id="ARBA00023125"/>
    </source>
</evidence>
<dbReference type="Pfam" id="PF01614">
    <property type="entry name" value="IclR_C"/>
    <property type="match status" value="1"/>
</dbReference>
<proteinExistence type="predicted"/>
<protein>
    <submittedName>
        <fullName evidence="6">Transcriptional regulator, IclR family</fullName>
    </submittedName>
</protein>
<dbReference type="InterPro" id="IPR036388">
    <property type="entry name" value="WH-like_DNA-bd_sf"/>
</dbReference>
<keyword evidence="1" id="KW-0805">Transcription regulation</keyword>